<name>A0A6J4LZ47_9BACT</name>
<sequence>MSHFPTPARLLHDLETPAAVVELDVMAGNLDRMAAYAALHGLALRPHVKTHKAPRVAAEQLRLGAVGLTCATPREVEVMGDVTDDVLLAYPPVGRAKLVRLLSATAGLRFTVAIDSVEVAQGLAAIAEQAGRPVGVYVEADLGMHRVGAATPEACVALASFVTESGWLEYRGVAFYPGHIRERVADQGPKLARLGDDLARVIDALRAAGLRPPVVSGGSTPAAWRMHEVPGVTEVRPGTYVYNDRTTAATDACEWDELALTVLATVVSTAVPGQAVIDAGTKALGREPMPARPGEPDPGYGALLDRPEVTVQRMSEEHGILDLSRTQWRPTVGEVVRVVPNHACIVVHLNDTVYGARGEVVETQWAVAARGRDRVSDGAAR</sequence>
<dbReference type="SMART" id="SM01119">
    <property type="entry name" value="D-ser_dehydrat"/>
    <property type="match status" value="1"/>
</dbReference>
<reference evidence="4" key="1">
    <citation type="submission" date="2020-02" db="EMBL/GenBank/DDBJ databases">
        <authorList>
            <person name="Meier V. D."/>
        </authorList>
    </citation>
    <scope>NUCLEOTIDE SEQUENCE</scope>
    <source>
        <strain evidence="4">AVDCRST_MAG11</strain>
    </source>
</reference>
<evidence type="ECO:0000313" key="4">
    <source>
        <dbReference type="EMBL" id="CAA9346019.1"/>
    </source>
</evidence>
<dbReference type="InterPro" id="IPR051466">
    <property type="entry name" value="D-amino_acid_metab_enzyme"/>
</dbReference>
<dbReference type="GO" id="GO:0008721">
    <property type="term" value="F:D-serine ammonia-lyase activity"/>
    <property type="evidence" value="ECO:0007669"/>
    <property type="project" value="TreeGrafter"/>
</dbReference>
<evidence type="ECO:0000259" key="3">
    <source>
        <dbReference type="SMART" id="SM01119"/>
    </source>
</evidence>
<dbReference type="InterPro" id="IPR029066">
    <property type="entry name" value="PLP-binding_barrel"/>
</dbReference>
<dbReference type="InterPro" id="IPR026956">
    <property type="entry name" value="D-ser_dehydrat-like_dom"/>
</dbReference>
<dbReference type="Pfam" id="PF01168">
    <property type="entry name" value="Ala_racemase_N"/>
    <property type="match status" value="1"/>
</dbReference>
<feature type="domain" description="D-serine dehydratase-like" evidence="3">
    <location>
        <begin position="259"/>
        <end position="357"/>
    </location>
</feature>
<dbReference type="SUPFAM" id="SSF51419">
    <property type="entry name" value="PLP-binding barrel"/>
    <property type="match status" value="1"/>
</dbReference>
<dbReference type="GO" id="GO:0036088">
    <property type="term" value="P:D-serine catabolic process"/>
    <property type="evidence" value="ECO:0007669"/>
    <property type="project" value="TreeGrafter"/>
</dbReference>
<evidence type="ECO:0000256" key="2">
    <source>
        <dbReference type="ARBA" id="ARBA00023239"/>
    </source>
</evidence>
<dbReference type="InterPro" id="IPR042208">
    <property type="entry name" value="D-ser_dehydrat-like_sf"/>
</dbReference>
<dbReference type="Gene3D" id="3.20.20.10">
    <property type="entry name" value="Alanine racemase"/>
    <property type="match status" value="1"/>
</dbReference>
<dbReference type="PANTHER" id="PTHR28004">
    <property type="entry name" value="ZGC:162816-RELATED"/>
    <property type="match status" value="1"/>
</dbReference>
<dbReference type="Gene3D" id="2.40.37.20">
    <property type="entry name" value="D-serine dehydratase-like domain"/>
    <property type="match status" value="1"/>
</dbReference>
<gene>
    <name evidence="4" type="ORF">AVDCRST_MAG11-3229</name>
</gene>
<dbReference type="InterPro" id="IPR001608">
    <property type="entry name" value="Ala_racemase_N"/>
</dbReference>
<organism evidence="4">
    <name type="scientific">uncultured Gemmatimonadaceae bacterium</name>
    <dbReference type="NCBI Taxonomy" id="246130"/>
    <lineage>
        <taxon>Bacteria</taxon>
        <taxon>Pseudomonadati</taxon>
        <taxon>Gemmatimonadota</taxon>
        <taxon>Gemmatimonadia</taxon>
        <taxon>Gemmatimonadales</taxon>
        <taxon>Gemmatimonadaceae</taxon>
        <taxon>environmental samples</taxon>
    </lineage>
</organism>
<comment type="similarity">
    <text evidence="1">Belongs to the DSD1 family.</text>
</comment>
<protein>
    <submittedName>
        <fullName evidence="4">Low-specificity D-threonine aldolase</fullName>
    </submittedName>
</protein>
<evidence type="ECO:0000256" key="1">
    <source>
        <dbReference type="ARBA" id="ARBA00005323"/>
    </source>
</evidence>
<dbReference type="AlphaFoldDB" id="A0A6J4LZ47"/>
<keyword evidence="2" id="KW-0456">Lyase</keyword>
<accession>A0A6J4LZ47</accession>
<dbReference type="PANTHER" id="PTHR28004:SF2">
    <property type="entry name" value="D-SERINE DEHYDRATASE"/>
    <property type="match status" value="1"/>
</dbReference>
<dbReference type="Pfam" id="PF14031">
    <property type="entry name" value="D-ser_dehydrat"/>
    <property type="match status" value="1"/>
</dbReference>
<proteinExistence type="inferred from homology"/>
<dbReference type="EMBL" id="CADCTU010000703">
    <property type="protein sequence ID" value="CAA9346019.1"/>
    <property type="molecule type" value="Genomic_DNA"/>
</dbReference>